<comment type="caution">
    <text evidence="1">The sequence shown here is derived from an EMBL/GenBank/DDBJ whole genome shotgun (WGS) entry which is preliminary data.</text>
</comment>
<protein>
    <submittedName>
        <fullName evidence="1">Uncharacterized protein</fullName>
    </submittedName>
</protein>
<name>A0AAU9I8R8_9CILI</name>
<dbReference type="EMBL" id="CAJZBQ010000002">
    <property type="protein sequence ID" value="CAG9310667.1"/>
    <property type="molecule type" value="Genomic_DNA"/>
</dbReference>
<gene>
    <name evidence="1" type="ORF">BSTOLATCC_MIC1509</name>
</gene>
<sequence length="69" mass="8107">MKASYRVNQKYISLTQADEEVKTAYSNYVSIYNEYYGKLRAMIADLISKSFSPYPYDDSKFVYSVNHIK</sequence>
<evidence type="ECO:0000313" key="2">
    <source>
        <dbReference type="Proteomes" id="UP001162131"/>
    </source>
</evidence>
<proteinExistence type="predicted"/>
<accession>A0AAU9I8R8</accession>
<organism evidence="1 2">
    <name type="scientific">Blepharisma stoltei</name>
    <dbReference type="NCBI Taxonomy" id="1481888"/>
    <lineage>
        <taxon>Eukaryota</taxon>
        <taxon>Sar</taxon>
        <taxon>Alveolata</taxon>
        <taxon>Ciliophora</taxon>
        <taxon>Postciliodesmatophora</taxon>
        <taxon>Heterotrichea</taxon>
        <taxon>Heterotrichida</taxon>
        <taxon>Blepharismidae</taxon>
        <taxon>Blepharisma</taxon>
    </lineage>
</organism>
<dbReference type="Proteomes" id="UP001162131">
    <property type="component" value="Unassembled WGS sequence"/>
</dbReference>
<keyword evidence="2" id="KW-1185">Reference proteome</keyword>
<dbReference type="AlphaFoldDB" id="A0AAU9I8R8"/>
<evidence type="ECO:0000313" key="1">
    <source>
        <dbReference type="EMBL" id="CAG9310667.1"/>
    </source>
</evidence>
<reference evidence="1" key="1">
    <citation type="submission" date="2021-09" db="EMBL/GenBank/DDBJ databases">
        <authorList>
            <consortium name="AG Swart"/>
            <person name="Singh M."/>
            <person name="Singh A."/>
            <person name="Seah K."/>
            <person name="Emmerich C."/>
        </authorList>
    </citation>
    <scope>NUCLEOTIDE SEQUENCE</scope>
    <source>
        <strain evidence="1">ATCC30299</strain>
    </source>
</reference>